<dbReference type="OrthoDB" id="9808492at2"/>
<keyword evidence="4" id="KW-1185">Reference proteome</keyword>
<reference evidence="3" key="2">
    <citation type="submission" date="2016-11" db="EMBL/GenBank/DDBJ databases">
        <authorList>
            <person name="Varghese N."/>
            <person name="Submissions S."/>
        </authorList>
    </citation>
    <scope>NUCLEOTIDE SEQUENCE [LARGE SCALE GENOMIC DNA]</scope>
    <source>
        <strain evidence="3">DSM 19729</strain>
    </source>
</reference>
<sequence>MEEHDFEKIKEEIKKQLDSSRQNWLFGAGISYNSNIPLMYPLTERVKNIILEDLTNPSHKKNNEIYELLTNELIANSHIEHYLSHIGDLIALAERSKAQTANINKFSFTNEELINLHKSIISAIGDTVRYGYFKNKDEEQIGNSNNPIVEIEHHLKFVQALYSNRSNLMSRSKLTFFTTNYDTLLEDALALEKFTVVDGFSGGSVGYWNPQFEFQDLNSLPNKCLLYKLHGSIDWQRDKNKGLMRTRYGTKYLSNTSDIMIYPQATKYVETQKDPFSYLFHGFRNSLNSKEDNILITCGYSFGDDHINAEIEAALFSKDNRTTIIAFAQENSNGDIVINKTLDAWIKNPEFGERIYVAGQKGIYYNSTNPIKPDDSKDLFWWTFTGLTNFIITGEHE</sequence>
<dbReference type="AlphaFoldDB" id="A0A1M5IJ54"/>
<proteinExistence type="predicted"/>
<reference evidence="2" key="1">
    <citation type="submission" date="2016-11" db="EMBL/GenBank/DDBJ databases">
        <authorList>
            <person name="Jaros S."/>
            <person name="Januszkiewicz K."/>
            <person name="Wedrychowicz H."/>
        </authorList>
    </citation>
    <scope>NUCLEOTIDE SEQUENCE [LARGE SCALE GENOMIC DNA]</scope>
    <source>
        <strain evidence="2">DSM 19729</strain>
    </source>
</reference>
<evidence type="ECO:0000313" key="2">
    <source>
        <dbReference type="EMBL" id="SHG28332.1"/>
    </source>
</evidence>
<dbReference type="SUPFAM" id="SSF52467">
    <property type="entry name" value="DHS-like NAD/FAD-binding domain"/>
    <property type="match status" value="1"/>
</dbReference>
<evidence type="ECO:0000313" key="1">
    <source>
        <dbReference type="EMBL" id="PRZ27991.1"/>
    </source>
</evidence>
<reference evidence="1 4" key="3">
    <citation type="submission" date="2018-03" db="EMBL/GenBank/DDBJ databases">
        <title>Genomic Encyclopedia of Archaeal and Bacterial Type Strains, Phase II (KMG-II): from individual species to whole genera.</title>
        <authorList>
            <person name="Goeker M."/>
        </authorList>
    </citation>
    <scope>NUCLEOTIDE SEQUENCE [LARGE SCALE GENOMIC DNA]</scope>
    <source>
        <strain evidence="1 4">DSM 17797</strain>
    </source>
</reference>
<dbReference type="EMBL" id="FQWO01000001">
    <property type="protein sequence ID" value="SHG28332.1"/>
    <property type="molecule type" value="Genomic_DNA"/>
</dbReference>
<evidence type="ECO:0000313" key="4">
    <source>
        <dbReference type="Proteomes" id="UP000237771"/>
    </source>
</evidence>
<dbReference type="Proteomes" id="UP000184384">
    <property type="component" value="Unassembled WGS sequence"/>
</dbReference>
<protein>
    <submittedName>
        <fullName evidence="2">SIR2-like domain-containing protein</fullName>
    </submittedName>
    <submittedName>
        <fullName evidence="1">SIR2-like protein</fullName>
    </submittedName>
</protein>
<accession>A0A1M5IJ54</accession>
<gene>
    <name evidence="1" type="ORF">BC624_101276</name>
    <name evidence="2" type="ORF">SAMN05443373_101276</name>
</gene>
<dbReference type="InterPro" id="IPR029035">
    <property type="entry name" value="DHS-like_NAD/FAD-binding_dom"/>
</dbReference>
<dbReference type="EMBL" id="PVUB01000001">
    <property type="protein sequence ID" value="PRZ27991.1"/>
    <property type="molecule type" value="Genomic_DNA"/>
</dbReference>
<name>A0A1M5IJ54_9FLAO</name>
<dbReference type="Pfam" id="PF13289">
    <property type="entry name" value="SIR2_2"/>
    <property type="match status" value="1"/>
</dbReference>
<dbReference type="Proteomes" id="UP000237771">
    <property type="component" value="Unassembled WGS sequence"/>
</dbReference>
<organism evidence="2 3">
    <name type="scientific">Flavobacterium granuli</name>
    <dbReference type="NCBI Taxonomy" id="280093"/>
    <lineage>
        <taxon>Bacteria</taxon>
        <taxon>Pseudomonadati</taxon>
        <taxon>Bacteroidota</taxon>
        <taxon>Flavobacteriia</taxon>
        <taxon>Flavobacteriales</taxon>
        <taxon>Flavobacteriaceae</taxon>
        <taxon>Flavobacterium</taxon>
    </lineage>
</organism>
<dbReference type="RefSeq" id="WP_072938631.1">
    <property type="nucleotide sequence ID" value="NZ_FQWO01000001.1"/>
</dbReference>
<dbReference type="STRING" id="280093.SAMN05443373_101276"/>
<evidence type="ECO:0000313" key="3">
    <source>
        <dbReference type="Proteomes" id="UP000184384"/>
    </source>
</evidence>